<dbReference type="SUPFAM" id="SSF52540">
    <property type="entry name" value="P-loop containing nucleoside triphosphate hydrolases"/>
    <property type="match status" value="2"/>
</dbReference>
<evidence type="ECO:0000256" key="4">
    <source>
        <dbReference type="ARBA" id="ARBA00022737"/>
    </source>
</evidence>
<dbReference type="InterPro" id="IPR014774">
    <property type="entry name" value="KaiC-like_dom"/>
</dbReference>
<evidence type="ECO:0000256" key="1">
    <source>
        <dbReference type="ARBA" id="ARBA00012513"/>
    </source>
</evidence>
<dbReference type="EMBL" id="RBXL01000001">
    <property type="protein sequence ID" value="RKT43592.1"/>
    <property type="molecule type" value="Genomic_DNA"/>
</dbReference>
<feature type="domain" description="KaiC" evidence="7">
    <location>
        <begin position="255"/>
        <end position="489"/>
    </location>
</feature>
<dbReference type="GO" id="GO:0004674">
    <property type="term" value="F:protein serine/threonine kinase activity"/>
    <property type="evidence" value="ECO:0007669"/>
    <property type="project" value="UniProtKB-EC"/>
</dbReference>
<dbReference type="SMART" id="SM00382">
    <property type="entry name" value="AAA"/>
    <property type="match status" value="2"/>
</dbReference>
<dbReference type="PANTHER" id="PTHR42926:SF1">
    <property type="entry name" value="CIRCADIAN CLOCK OSCILLATOR PROTEIN KAIC 1"/>
    <property type="match status" value="1"/>
</dbReference>
<keyword evidence="3" id="KW-0808">Transferase</keyword>
<keyword evidence="9" id="KW-1185">Reference proteome</keyword>
<gene>
    <name evidence="8" type="ORF">BDD21_0932</name>
</gene>
<evidence type="ECO:0000313" key="8">
    <source>
        <dbReference type="EMBL" id="RKT43592.1"/>
    </source>
</evidence>
<evidence type="ECO:0000256" key="5">
    <source>
        <dbReference type="ARBA" id="ARBA00022777"/>
    </source>
</evidence>
<proteinExistence type="predicted"/>
<name>A0A495V2D7_9GAMM</name>
<dbReference type="GO" id="GO:0005524">
    <property type="term" value="F:ATP binding"/>
    <property type="evidence" value="ECO:0007669"/>
    <property type="project" value="InterPro"/>
</dbReference>
<feature type="domain" description="KaiC" evidence="7">
    <location>
        <begin position="15"/>
        <end position="254"/>
    </location>
</feature>
<reference evidence="8 9" key="1">
    <citation type="submission" date="2018-10" db="EMBL/GenBank/DDBJ databases">
        <title>Genomic Encyclopedia of Archaeal and Bacterial Type Strains, Phase II (KMG-II): from individual species to whole genera.</title>
        <authorList>
            <person name="Goeker M."/>
        </authorList>
    </citation>
    <scope>NUCLEOTIDE SEQUENCE [LARGE SCALE GENOMIC DNA]</scope>
    <source>
        <strain evidence="8 9">DSM 235</strain>
    </source>
</reference>
<dbReference type="AlphaFoldDB" id="A0A495V2D7"/>
<dbReference type="Pfam" id="PF06745">
    <property type="entry name" value="ATPase"/>
    <property type="match status" value="2"/>
</dbReference>
<dbReference type="InterPro" id="IPR030665">
    <property type="entry name" value="KaiC"/>
</dbReference>
<dbReference type="PANTHER" id="PTHR42926">
    <property type="match status" value="1"/>
</dbReference>
<dbReference type="InterPro" id="IPR003593">
    <property type="entry name" value="AAA+_ATPase"/>
</dbReference>
<dbReference type="InterPro" id="IPR051347">
    <property type="entry name" value="Circadian_clock_KaiC-rel"/>
</dbReference>
<evidence type="ECO:0000256" key="6">
    <source>
        <dbReference type="ARBA" id="ARBA00022801"/>
    </source>
</evidence>
<evidence type="ECO:0000259" key="7">
    <source>
        <dbReference type="PROSITE" id="PS51146"/>
    </source>
</evidence>
<comment type="caution">
    <text evidence="8">The sequence shown here is derived from an EMBL/GenBank/DDBJ whole genome shotgun (WGS) entry which is preliminary data.</text>
</comment>
<keyword evidence="4" id="KW-0677">Repeat</keyword>
<dbReference type="PRINTS" id="PR01874">
    <property type="entry name" value="DNAREPAIRADA"/>
</dbReference>
<dbReference type="GO" id="GO:0016787">
    <property type="term" value="F:hydrolase activity"/>
    <property type="evidence" value="ECO:0007669"/>
    <property type="project" value="UniProtKB-KW"/>
</dbReference>
<keyword evidence="2" id="KW-0597">Phosphoprotein</keyword>
<sequence length="569" mass="62223">MQTEFANVTGQTGLAKCRTGIRGLDEITGGGLPRGRPTLIGGAAGCGKTLLAMEFLVRGAREFDEPGVFMAFEESEDELIVNVESLGFALGTLVEQNRILLDSVRIERGEIEETGEYDLDGLFVRLGSAIAEVGARRVALDGIDALFAALANEAIVRAELRRLFRWLKDQGVTAVITGEQGEKTLTRHGLEEYVSDCVIFLDHRMTNQVATRRLRIVKYRGSRHGTNEYPTLIDQEGFSVLPISSVSLSHRVSREYVSTGIPRLDTMLGGGGYFKGSSVLLSGASGAGKSSIATAFADGICRRGERCLFWSSEESPDQILRNMASIGFDLQPHIDRGLLVCHAVRPTLYGLENHLVSLHRLVESIRPAAVILDPITNFAAVGDTAEVKTMLTRIIDFLKGAGITALFTSLTQGSESTHSERTDEGVSSLIDTWLMLQMVQSFGERNRLLYVLKSRGMAHSNQVRELVLDNEGLHLSDVYTRAGEVLTGGARIAQETRDQADHLAVRQAHEREQRARELQRRNLMARIQSLEAQLVGIDVDAAIAKTEEAQRVANAAHDEAAVFHARGAD</sequence>
<dbReference type="Proteomes" id="UP000274556">
    <property type="component" value="Unassembled WGS sequence"/>
</dbReference>
<dbReference type="PIRSF" id="PIRSF039117">
    <property type="entry name" value="KaiC"/>
    <property type="match status" value="1"/>
</dbReference>
<evidence type="ECO:0000256" key="2">
    <source>
        <dbReference type="ARBA" id="ARBA00022553"/>
    </source>
</evidence>
<keyword evidence="5" id="KW-0418">Kinase</keyword>
<dbReference type="NCBIfam" id="NF006799">
    <property type="entry name" value="PRK09302.1"/>
    <property type="match status" value="1"/>
</dbReference>
<dbReference type="PROSITE" id="PS51146">
    <property type="entry name" value="KAIC"/>
    <property type="match status" value="2"/>
</dbReference>
<protein>
    <recommendedName>
        <fullName evidence="1">non-specific serine/threonine protein kinase</fullName>
        <ecNumber evidence="1">2.7.11.1</ecNumber>
    </recommendedName>
</protein>
<dbReference type="EC" id="2.7.11.1" evidence="1"/>
<dbReference type="Gene3D" id="3.40.50.300">
    <property type="entry name" value="P-loop containing nucleotide triphosphate hydrolases"/>
    <property type="match status" value="2"/>
</dbReference>
<dbReference type="OrthoDB" id="9783783at2"/>
<dbReference type="RefSeq" id="WP_120796145.1">
    <property type="nucleotide sequence ID" value="NZ_RBXL01000001.1"/>
</dbReference>
<keyword evidence="6" id="KW-0378">Hydrolase</keyword>
<evidence type="ECO:0000256" key="3">
    <source>
        <dbReference type="ARBA" id="ARBA00022679"/>
    </source>
</evidence>
<accession>A0A495V2D7</accession>
<evidence type="ECO:0000313" key="9">
    <source>
        <dbReference type="Proteomes" id="UP000274556"/>
    </source>
</evidence>
<dbReference type="InterPro" id="IPR027417">
    <property type="entry name" value="P-loop_NTPase"/>
</dbReference>
<dbReference type="InterPro" id="IPR010624">
    <property type="entry name" value="KaiC_dom"/>
</dbReference>
<organism evidence="8 9">
    <name type="scientific">Thiocapsa rosea</name>
    <dbReference type="NCBI Taxonomy" id="69360"/>
    <lineage>
        <taxon>Bacteria</taxon>
        <taxon>Pseudomonadati</taxon>
        <taxon>Pseudomonadota</taxon>
        <taxon>Gammaproteobacteria</taxon>
        <taxon>Chromatiales</taxon>
        <taxon>Chromatiaceae</taxon>
        <taxon>Thiocapsa</taxon>
    </lineage>
</organism>